<dbReference type="HOGENOM" id="CLU_031180_0_0_9"/>
<proteinExistence type="predicted"/>
<dbReference type="Proteomes" id="UP000002892">
    <property type="component" value="Chromosome"/>
</dbReference>
<dbReference type="InterPro" id="IPR018711">
    <property type="entry name" value="NAGPA"/>
</dbReference>
<feature type="transmembrane region" description="Helical" evidence="1">
    <location>
        <begin position="242"/>
        <end position="265"/>
    </location>
</feature>
<dbReference type="eggNOG" id="COG4219">
    <property type="taxonomic scope" value="Bacteria"/>
</dbReference>
<dbReference type="OrthoDB" id="9816453at2"/>
<dbReference type="CDD" id="cd07341">
    <property type="entry name" value="M56_BlaR1_MecR1_like"/>
    <property type="match status" value="1"/>
</dbReference>
<keyword evidence="1" id="KW-0472">Membrane</keyword>
<evidence type="ECO:0000256" key="1">
    <source>
        <dbReference type="SAM" id="Phobius"/>
    </source>
</evidence>
<feature type="transmembrane region" description="Helical" evidence="1">
    <location>
        <begin position="132"/>
        <end position="154"/>
    </location>
</feature>
<evidence type="ECO:0000313" key="5">
    <source>
        <dbReference type="Proteomes" id="UP000002892"/>
    </source>
</evidence>
<dbReference type="Pfam" id="PF09992">
    <property type="entry name" value="NAGPA"/>
    <property type="match status" value="1"/>
</dbReference>
<name>I4D793_DESAJ</name>
<dbReference type="Pfam" id="PF05569">
    <property type="entry name" value="Peptidase_M56"/>
    <property type="match status" value="1"/>
</dbReference>
<evidence type="ECO:0000259" key="2">
    <source>
        <dbReference type="Pfam" id="PF05569"/>
    </source>
</evidence>
<evidence type="ECO:0000259" key="3">
    <source>
        <dbReference type="Pfam" id="PF09992"/>
    </source>
</evidence>
<reference evidence="4 5" key="1">
    <citation type="journal article" date="2012" name="J. Bacteriol.">
        <title>Complete genome sequences of Desulfosporosinus orientis DSM765T, Desulfosporosinus youngiae DSM17734T, Desulfosporosinus meridiei DSM13257T, and Desulfosporosinus acidiphilus DSM22704T.</title>
        <authorList>
            <person name="Pester M."/>
            <person name="Brambilla E."/>
            <person name="Alazard D."/>
            <person name="Rattei T."/>
            <person name="Weinmaier T."/>
            <person name="Han J."/>
            <person name="Lucas S."/>
            <person name="Lapidus A."/>
            <person name="Cheng J.F."/>
            <person name="Goodwin L."/>
            <person name="Pitluck S."/>
            <person name="Peters L."/>
            <person name="Ovchinnikova G."/>
            <person name="Teshima H."/>
            <person name="Detter J.C."/>
            <person name="Han C.S."/>
            <person name="Tapia R."/>
            <person name="Land M.L."/>
            <person name="Hauser L."/>
            <person name="Kyrpides N.C."/>
            <person name="Ivanova N.N."/>
            <person name="Pagani I."/>
            <person name="Huntmann M."/>
            <person name="Wei C.L."/>
            <person name="Davenport K.W."/>
            <person name="Daligault H."/>
            <person name="Chain P.S."/>
            <person name="Chen A."/>
            <person name="Mavromatis K."/>
            <person name="Markowitz V."/>
            <person name="Szeto E."/>
            <person name="Mikhailova N."/>
            <person name="Pati A."/>
            <person name="Wagner M."/>
            <person name="Woyke T."/>
            <person name="Ollivier B."/>
            <person name="Klenk H.P."/>
            <person name="Spring S."/>
            <person name="Loy A."/>
        </authorList>
    </citation>
    <scope>NUCLEOTIDE SEQUENCE [LARGE SCALE GENOMIC DNA]</scope>
    <source>
        <strain evidence="5">DSM 22704 / JCM 16185 / SJ4</strain>
    </source>
</reference>
<protein>
    <submittedName>
        <fullName evidence="4">Antirepressor regulating drug resistance protein</fullName>
    </submittedName>
</protein>
<dbReference type="KEGG" id="dai:Desaci_2737"/>
<dbReference type="PANTHER" id="PTHR34978:SF3">
    <property type="entry name" value="SLR0241 PROTEIN"/>
    <property type="match status" value="1"/>
</dbReference>
<feature type="domain" description="Peptidase M56" evidence="2">
    <location>
        <begin position="16"/>
        <end position="329"/>
    </location>
</feature>
<feature type="transmembrane region" description="Helical" evidence="1">
    <location>
        <begin position="12"/>
        <end position="33"/>
    </location>
</feature>
<dbReference type="InterPro" id="IPR008756">
    <property type="entry name" value="Peptidase_M56"/>
</dbReference>
<dbReference type="AlphaFoldDB" id="I4D793"/>
<organism evidence="4 5">
    <name type="scientific">Desulfosporosinus acidiphilus (strain DSM 22704 / JCM 16185 / SJ4)</name>
    <dbReference type="NCBI Taxonomy" id="646529"/>
    <lineage>
        <taxon>Bacteria</taxon>
        <taxon>Bacillati</taxon>
        <taxon>Bacillota</taxon>
        <taxon>Clostridia</taxon>
        <taxon>Eubacteriales</taxon>
        <taxon>Desulfitobacteriaceae</taxon>
        <taxon>Desulfosporosinus</taxon>
    </lineage>
</organism>
<feature type="transmembrane region" description="Helical" evidence="1">
    <location>
        <begin position="45"/>
        <end position="62"/>
    </location>
</feature>
<dbReference type="PANTHER" id="PTHR34978">
    <property type="entry name" value="POSSIBLE SENSOR-TRANSDUCER PROTEIN BLAR"/>
    <property type="match status" value="1"/>
</dbReference>
<dbReference type="InterPro" id="IPR052173">
    <property type="entry name" value="Beta-lactam_resp_regulator"/>
</dbReference>
<evidence type="ECO:0000313" key="4">
    <source>
        <dbReference type="EMBL" id="AFM41667.1"/>
    </source>
</evidence>
<accession>I4D793</accession>
<keyword evidence="1" id="KW-0812">Transmembrane</keyword>
<sequence length="612" mass="67705">MLTQRLVNYLSLFDWVLTISAKASIFMIFLLGFKYILRFKIGARFQYLLWSSLLLSLLLPWTPTSPVSVYNILHSSELQQSMADAFNHPYMPYSAMVKSLQANLDKNPIEMSKDSKTIIPPTNRLLSSDIPIVIQLTYIIWSSGVLILSLFTVITNKRFSATIENHSISDQRLLTNFHKLKLDLKIKAEIPLITTRYVNSPSLFGLLHPRILLPLGFEQTFDSEQMNYILLHELLHYKRKDLWVNLLAQLLVVIHWFNPLIWYAFLRMKEDQETACDASVLSRLAPEQSYDYANTLIRLAETYSASPRMASIASLGGSKSQIKRRLLLIAKPKHTSVKWILLSAAIIGVIAVATLTGPVMNAEPIVAESNEARNSYVLPESNDLSSGIKIEDITGPTYKGKVMLIKDPKRVQLAITKNIGVKGERISDLVKDKGAIAGINAGGFADPNGQGTGAFPEGLIMHDGKIVYNDVGDKAVNIVGFDEQGKLVAGNMTAKKLLKSNLREVATFSPNLIVNGKAVISGDGGWGIAPRTGIGQRADGTVIFVVIDGRQPTWSLGATLRDLTKVFADYQAVNAVNLDGGSSSEMVYQGKVQNRLSSLYGERYLPTAFIVS</sequence>
<keyword evidence="1" id="KW-1133">Transmembrane helix</keyword>
<dbReference type="EMBL" id="CP003639">
    <property type="protein sequence ID" value="AFM41667.1"/>
    <property type="molecule type" value="Genomic_DNA"/>
</dbReference>
<dbReference type="eggNOG" id="COG4632">
    <property type="taxonomic scope" value="Bacteria"/>
</dbReference>
<keyword evidence="5" id="KW-1185">Reference proteome</keyword>
<feature type="domain" description="Phosphodiester glycosidase" evidence="3">
    <location>
        <begin position="434"/>
        <end position="611"/>
    </location>
</feature>
<gene>
    <name evidence="4" type="ordered locus">Desaci_2737</name>
</gene>
<dbReference type="STRING" id="646529.Desaci_2737"/>